<keyword evidence="2" id="KW-0813">Transport</keyword>
<dbReference type="InterPro" id="IPR051233">
    <property type="entry name" value="Desulfoferrodoxin_SOR"/>
</dbReference>
<keyword evidence="7" id="KW-0560">Oxidoreductase</keyword>
<evidence type="ECO:0000256" key="2">
    <source>
        <dbReference type="ARBA" id="ARBA00022448"/>
    </source>
</evidence>
<keyword evidence="4" id="KW-0249">Electron transport</keyword>
<accession>A0A140L7Y5</accession>
<keyword evidence="3" id="KW-0479">Metal-binding</keyword>
<protein>
    <submittedName>
        <fullName evidence="7">Putative superoxide reductase</fullName>
        <ecNumber evidence="7">1.15.1.2</ecNumber>
    </submittedName>
</protein>
<dbReference type="InterPro" id="IPR036073">
    <property type="entry name" value="Desulfoferrodoxin_Fe-bd_dom_sf"/>
</dbReference>
<name>A0A140L7Y5_9FIRM</name>
<dbReference type="RefSeq" id="WP_066353656.1">
    <property type="nucleotide sequence ID" value="NZ_LOED01000018.1"/>
</dbReference>
<dbReference type="Gene3D" id="2.60.40.730">
    <property type="entry name" value="SOR catalytic domain"/>
    <property type="match status" value="1"/>
</dbReference>
<dbReference type="PANTHER" id="PTHR36541">
    <property type="entry name" value="SUPEROXIDE REDUCTASE-RELATED"/>
    <property type="match status" value="1"/>
</dbReference>
<dbReference type="GO" id="GO:0050605">
    <property type="term" value="F:superoxide reductase activity"/>
    <property type="evidence" value="ECO:0007669"/>
    <property type="project" value="UniProtKB-EC"/>
</dbReference>
<evidence type="ECO:0000256" key="5">
    <source>
        <dbReference type="ARBA" id="ARBA00023004"/>
    </source>
</evidence>
<dbReference type="NCBIfam" id="TIGR00332">
    <property type="entry name" value="neela_ferrous"/>
    <property type="match status" value="1"/>
</dbReference>
<keyword evidence="5" id="KW-0408">Iron</keyword>
<dbReference type="AlphaFoldDB" id="A0A140L7Y5"/>
<dbReference type="InterPro" id="IPR002742">
    <property type="entry name" value="Desulfoferrodoxin_Fe-bd_dom"/>
</dbReference>
<organism evidence="7 8">
    <name type="scientific">Fervidicola ferrireducens</name>
    <dbReference type="NCBI Taxonomy" id="520764"/>
    <lineage>
        <taxon>Bacteria</taxon>
        <taxon>Bacillati</taxon>
        <taxon>Bacillota</taxon>
        <taxon>Clostridia</taxon>
        <taxon>Thermosediminibacterales</taxon>
        <taxon>Thermosediminibacteraceae</taxon>
        <taxon>Fervidicola</taxon>
    </lineage>
</organism>
<feature type="domain" description="Desulfoferrodoxin ferrous iron-binding" evidence="6">
    <location>
        <begin position="11"/>
        <end position="124"/>
    </location>
</feature>
<dbReference type="Pfam" id="PF01880">
    <property type="entry name" value="Desulfoferrodox"/>
    <property type="match status" value="1"/>
</dbReference>
<dbReference type="EC" id="1.15.1.2" evidence="7"/>
<evidence type="ECO:0000256" key="1">
    <source>
        <dbReference type="ARBA" id="ARBA00005941"/>
    </source>
</evidence>
<evidence type="ECO:0000256" key="4">
    <source>
        <dbReference type="ARBA" id="ARBA00022982"/>
    </source>
</evidence>
<dbReference type="GO" id="GO:0005506">
    <property type="term" value="F:iron ion binding"/>
    <property type="evidence" value="ECO:0007669"/>
    <property type="project" value="InterPro"/>
</dbReference>
<reference evidence="7 8" key="1">
    <citation type="submission" date="2015-12" db="EMBL/GenBank/DDBJ databases">
        <title>Draft genome sequnece of Fervidicola ferrireducens strain Y170.</title>
        <authorList>
            <person name="Patel B.K."/>
        </authorList>
    </citation>
    <scope>NUCLEOTIDE SEQUENCE [LARGE SCALE GENOMIC DNA]</scope>
    <source>
        <strain evidence="7 8">Y170</strain>
    </source>
</reference>
<dbReference type="EMBL" id="LOED01000018">
    <property type="protein sequence ID" value="KXG76660.1"/>
    <property type="molecule type" value="Genomic_DNA"/>
</dbReference>
<evidence type="ECO:0000313" key="7">
    <source>
        <dbReference type="EMBL" id="KXG76660.1"/>
    </source>
</evidence>
<dbReference type="PANTHER" id="PTHR36541:SF1">
    <property type="entry name" value="SUPEROXIDE REDUCTASE-RELATED"/>
    <property type="match status" value="1"/>
</dbReference>
<evidence type="ECO:0000313" key="8">
    <source>
        <dbReference type="Proteomes" id="UP000070427"/>
    </source>
</evidence>
<evidence type="ECO:0000256" key="3">
    <source>
        <dbReference type="ARBA" id="ARBA00022723"/>
    </source>
</evidence>
<evidence type="ECO:0000259" key="6">
    <source>
        <dbReference type="Pfam" id="PF01880"/>
    </source>
</evidence>
<keyword evidence="8" id="KW-1185">Reference proteome</keyword>
<dbReference type="STRING" id="520764.AN618_15530"/>
<dbReference type="SUPFAM" id="SSF49367">
    <property type="entry name" value="Superoxide reductase-like"/>
    <property type="match status" value="1"/>
</dbReference>
<sequence length="132" mass="15074">MESLSLNIQKDDWKKEKHVPVIELKEPAKKGEPINIHLCVGKEIPHPNTPEHHIRWIKLFFQPDGEKFTIHLGTYMFEAHAESIEGPNKGSAKCEPCVHTSVILEKPGTLIALSYCNIHGLWENSLRVDFEN</sequence>
<dbReference type="PATRIC" id="fig|520764.3.peg.1666"/>
<dbReference type="InParanoid" id="A0A140L7Y5"/>
<gene>
    <name evidence="7" type="ORF">AN618_15530</name>
</gene>
<dbReference type="Proteomes" id="UP000070427">
    <property type="component" value="Unassembled WGS sequence"/>
</dbReference>
<proteinExistence type="inferred from homology"/>
<comment type="caution">
    <text evidence="7">The sequence shown here is derived from an EMBL/GenBank/DDBJ whole genome shotgun (WGS) entry which is preliminary data.</text>
</comment>
<comment type="similarity">
    <text evidence="1">Belongs to the desulfoferrodoxin family.</text>
</comment>
<dbReference type="OrthoDB" id="9814936at2"/>